<gene>
    <name evidence="1" type="ORF">OXU80_03170</name>
</gene>
<protein>
    <submittedName>
        <fullName evidence="1">Bifunctional diguanylate cyclase/phosphodiesterase</fullName>
    </submittedName>
</protein>
<dbReference type="Proteomes" id="UP001163223">
    <property type="component" value="Chromosome"/>
</dbReference>
<organism evidence="1 2">
    <name type="scientific">Antarcticirhabdus aurantiaca</name>
    <dbReference type="NCBI Taxonomy" id="2606717"/>
    <lineage>
        <taxon>Bacteria</taxon>
        <taxon>Pseudomonadati</taxon>
        <taxon>Pseudomonadota</taxon>
        <taxon>Alphaproteobacteria</taxon>
        <taxon>Hyphomicrobiales</taxon>
        <taxon>Aurantimonadaceae</taxon>
        <taxon>Antarcticirhabdus</taxon>
    </lineage>
</organism>
<accession>A0ACD4NR95</accession>
<sequence>MSTTGDKRRHLRSTYYGAVGTLLCLIAVCLPAAAMAGGQAAWILAAAILAGLSLLLLGRMRRHFLASLHAEAERSRIAVRDTQADEVTGALTRRAFFRAAETALAARGGREGNGALLLLDMDHFKQINDAHGHDMGDAALRHLAAAVEQTAPDAVFGRLGGDEFALLARGEAAGDPLRLARCLLAELGRPMQFHGRHLRLSASIGVAALDGTLDEMVGRADLALYESKRAGRARATLFDAEMLRERRQQRFIERDLRAAILLNELELAYQPIVTGDGTLHACEALVRWRHTARGLIPPSEFIPVAERSLLIDALGAWVLKRACSDAAEVARLPVGVNFSAAQFRRDDVVALVERTLQETGLEPQRLVIEVTETLAMDALPAVRARVEALRARGVRISLDDFGAGHCGFSNLCSFPFNSVKIDRSFVSRLGSSEADDAVVSALGRIGRVLGMAVVAEGIETPTQLALSRAAGCNLFQGYHIARPQPWSVIRRDWIGAGAAPILAGAA</sequence>
<proteinExistence type="predicted"/>
<evidence type="ECO:0000313" key="1">
    <source>
        <dbReference type="EMBL" id="WAJ29253.1"/>
    </source>
</evidence>
<keyword evidence="2" id="KW-1185">Reference proteome</keyword>
<dbReference type="EMBL" id="CP113520">
    <property type="protein sequence ID" value="WAJ29253.1"/>
    <property type="molecule type" value="Genomic_DNA"/>
</dbReference>
<evidence type="ECO:0000313" key="2">
    <source>
        <dbReference type="Proteomes" id="UP001163223"/>
    </source>
</evidence>
<reference evidence="1" key="1">
    <citation type="submission" date="2022-11" db="EMBL/GenBank/DDBJ databases">
        <title>beta-Carotene-producing bacterium, Jeongeuplla avenae sp. nov., alleviates the salt stress of Arabidopsis seedlings.</title>
        <authorList>
            <person name="Jiang L."/>
            <person name="Lee J."/>
        </authorList>
    </citation>
    <scope>NUCLEOTIDE SEQUENCE</scope>
    <source>
        <strain evidence="1">DY_R2A_6</strain>
    </source>
</reference>
<name>A0ACD4NR95_9HYPH</name>